<evidence type="ECO:0000256" key="2">
    <source>
        <dbReference type="PROSITE-ProRule" id="PRU00169"/>
    </source>
</evidence>
<evidence type="ECO:0000259" key="3">
    <source>
        <dbReference type="PROSITE" id="PS50110"/>
    </source>
</evidence>
<keyword evidence="5" id="KW-1185">Reference proteome</keyword>
<organism evidence="4 5">
    <name type="scientific">Granulicella rosea</name>
    <dbReference type="NCBI Taxonomy" id="474952"/>
    <lineage>
        <taxon>Bacteria</taxon>
        <taxon>Pseudomonadati</taxon>
        <taxon>Acidobacteriota</taxon>
        <taxon>Terriglobia</taxon>
        <taxon>Terriglobales</taxon>
        <taxon>Acidobacteriaceae</taxon>
        <taxon>Granulicella</taxon>
    </lineage>
</organism>
<evidence type="ECO:0000313" key="5">
    <source>
        <dbReference type="Proteomes" id="UP000198356"/>
    </source>
</evidence>
<feature type="domain" description="Response regulatory" evidence="3">
    <location>
        <begin position="20"/>
        <end position="133"/>
    </location>
</feature>
<dbReference type="GO" id="GO:0005829">
    <property type="term" value="C:cytosol"/>
    <property type="evidence" value="ECO:0007669"/>
    <property type="project" value="TreeGrafter"/>
</dbReference>
<dbReference type="SMART" id="SM00448">
    <property type="entry name" value="REC"/>
    <property type="match status" value="1"/>
</dbReference>
<dbReference type="Proteomes" id="UP000198356">
    <property type="component" value="Unassembled WGS sequence"/>
</dbReference>
<dbReference type="GO" id="GO:0006355">
    <property type="term" value="P:regulation of DNA-templated transcription"/>
    <property type="evidence" value="ECO:0007669"/>
    <property type="project" value="TreeGrafter"/>
</dbReference>
<dbReference type="InterPro" id="IPR011006">
    <property type="entry name" value="CheY-like_superfamily"/>
</dbReference>
<sequence>MSVTHNVDPRQLDAKESGIRVLILGEEYDPVDGLRLTLTKSGYAVQTAQCEHEDLPKLLLWNPDAILLDLSNTRLDAVEFFSRLRALSPAQIIVFSAASDSSILVDTLDAGADDFVWKPLSLRAVQARLGACLRRQPHRLLAIRSSMA</sequence>
<dbReference type="Pfam" id="PF00072">
    <property type="entry name" value="Response_reg"/>
    <property type="match status" value="1"/>
</dbReference>
<feature type="modified residue" description="4-aspartylphosphate" evidence="2">
    <location>
        <position position="69"/>
    </location>
</feature>
<evidence type="ECO:0000256" key="1">
    <source>
        <dbReference type="ARBA" id="ARBA00023125"/>
    </source>
</evidence>
<name>A0A239EFT5_9BACT</name>
<dbReference type="PANTHER" id="PTHR48111:SF50">
    <property type="entry name" value="KDP OPERON TRANSCRIPTIONAL REGULATORY PROTEIN KDPE"/>
    <property type="match status" value="1"/>
</dbReference>
<dbReference type="Gene3D" id="3.40.50.2300">
    <property type="match status" value="1"/>
</dbReference>
<dbReference type="InterPro" id="IPR039420">
    <property type="entry name" value="WalR-like"/>
</dbReference>
<proteinExistence type="predicted"/>
<accession>A0A239EFT5</accession>
<keyword evidence="2" id="KW-0597">Phosphoprotein</keyword>
<dbReference type="AlphaFoldDB" id="A0A239EFT5"/>
<gene>
    <name evidence="4" type="ORF">SAMN05421770_101923</name>
</gene>
<dbReference type="GO" id="GO:0032993">
    <property type="term" value="C:protein-DNA complex"/>
    <property type="evidence" value="ECO:0007669"/>
    <property type="project" value="TreeGrafter"/>
</dbReference>
<keyword evidence="1" id="KW-0238">DNA-binding</keyword>
<dbReference type="GO" id="GO:0000976">
    <property type="term" value="F:transcription cis-regulatory region binding"/>
    <property type="evidence" value="ECO:0007669"/>
    <property type="project" value="TreeGrafter"/>
</dbReference>
<dbReference type="PANTHER" id="PTHR48111">
    <property type="entry name" value="REGULATOR OF RPOS"/>
    <property type="match status" value="1"/>
</dbReference>
<dbReference type="InterPro" id="IPR001789">
    <property type="entry name" value="Sig_transdc_resp-reg_receiver"/>
</dbReference>
<protein>
    <submittedName>
        <fullName evidence="4">Two-component system, OmpR family, KDP operon response regulator KdpE/two-component system, OmpR family, response regulator MtrA</fullName>
    </submittedName>
</protein>
<dbReference type="GO" id="GO:0000156">
    <property type="term" value="F:phosphorelay response regulator activity"/>
    <property type="evidence" value="ECO:0007669"/>
    <property type="project" value="TreeGrafter"/>
</dbReference>
<evidence type="ECO:0000313" key="4">
    <source>
        <dbReference type="EMBL" id="SNS42762.1"/>
    </source>
</evidence>
<dbReference type="PROSITE" id="PS50110">
    <property type="entry name" value="RESPONSE_REGULATORY"/>
    <property type="match status" value="1"/>
</dbReference>
<reference evidence="4 5" key="1">
    <citation type="submission" date="2017-06" db="EMBL/GenBank/DDBJ databases">
        <authorList>
            <person name="Kim H.J."/>
            <person name="Triplett B.A."/>
        </authorList>
    </citation>
    <scope>NUCLEOTIDE SEQUENCE [LARGE SCALE GENOMIC DNA]</scope>
    <source>
        <strain evidence="4 5">DSM 18704</strain>
    </source>
</reference>
<dbReference type="SUPFAM" id="SSF52172">
    <property type="entry name" value="CheY-like"/>
    <property type="match status" value="1"/>
</dbReference>
<dbReference type="EMBL" id="FZOU01000001">
    <property type="protein sequence ID" value="SNS42762.1"/>
    <property type="molecule type" value="Genomic_DNA"/>
</dbReference>